<name>A0A6G1C9I7_9ORYZ</name>
<evidence type="ECO:0000313" key="2">
    <source>
        <dbReference type="EMBL" id="KAF0897305.1"/>
    </source>
</evidence>
<protein>
    <submittedName>
        <fullName evidence="2">Uncharacterized protein</fullName>
    </submittedName>
</protein>
<dbReference type="AlphaFoldDB" id="A0A6G1C9I7"/>
<dbReference type="Proteomes" id="UP000479710">
    <property type="component" value="Unassembled WGS sequence"/>
</dbReference>
<organism evidence="2 3">
    <name type="scientific">Oryza meyeriana var. granulata</name>
    <dbReference type="NCBI Taxonomy" id="110450"/>
    <lineage>
        <taxon>Eukaryota</taxon>
        <taxon>Viridiplantae</taxon>
        <taxon>Streptophyta</taxon>
        <taxon>Embryophyta</taxon>
        <taxon>Tracheophyta</taxon>
        <taxon>Spermatophyta</taxon>
        <taxon>Magnoliopsida</taxon>
        <taxon>Liliopsida</taxon>
        <taxon>Poales</taxon>
        <taxon>Poaceae</taxon>
        <taxon>BOP clade</taxon>
        <taxon>Oryzoideae</taxon>
        <taxon>Oryzeae</taxon>
        <taxon>Oryzinae</taxon>
        <taxon>Oryza</taxon>
        <taxon>Oryza meyeriana</taxon>
    </lineage>
</organism>
<proteinExistence type="predicted"/>
<sequence length="77" mass="8214">MRRPPGRRGSGGDLGGGRPAWRRWLNDLPASASAREALGTKLGGNGRREGMGRGAHWHVEAAGRELGPGRCRAMEVL</sequence>
<evidence type="ECO:0000256" key="1">
    <source>
        <dbReference type="SAM" id="MobiDB-lite"/>
    </source>
</evidence>
<dbReference type="EMBL" id="SPHZ02000010">
    <property type="protein sequence ID" value="KAF0897305.1"/>
    <property type="molecule type" value="Genomic_DNA"/>
</dbReference>
<feature type="compositionally biased region" description="Gly residues" evidence="1">
    <location>
        <begin position="8"/>
        <end position="18"/>
    </location>
</feature>
<feature type="region of interest" description="Disordered" evidence="1">
    <location>
        <begin position="1"/>
        <end position="21"/>
    </location>
</feature>
<gene>
    <name evidence="2" type="ORF">E2562_035613</name>
</gene>
<keyword evidence="3" id="KW-1185">Reference proteome</keyword>
<accession>A0A6G1C9I7</accession>
<evidence type="ECO:0000313" key="3">
    <source>
        <dbReference type="Proteomes" id="UP000479710"/>
    </source>
</evidence>
<reference evidence="2 3" key="1">
    <citation type="submission" date="2019-11" db="EMBL/GenBank/DDBJ databases">
        <title>Whole genome sequence of Oryza granulata.</title>
        <authorList>
            <person name="Li W."/>
        </authorList>
    </citation>
    <scope>NUCLEOTIDE SEQUENCE [LARGE SCALE GENOMIC DNA]</scope>
    <source>
        <strain evidence="3">cv. Menghai</strain>
        <tissue evidence="2">Leaf</tissue>
    </source>
</reference>
<comment type="caution">
    <text evidence="2">The sequence shown here is derived from an EMBL/GenBank/DDBJ whole genome shotgun (WGS) entry which is preliminary data.</text>
</comment>